<evidence type="ECO:0000256" key="2">
    <source>
        <dbReference type="ARBA" id="ARBA00022801"/>
    </source>
</evidence>
<gene>
    <name evidence="4" type="ORF">GCM10010151_25040</name>
</gene>
<dbReference type="PANTHER" id="PTHR11487:SF0">
    <property type="entry name" value="S-ACYL FATTY ACID SYNTHASE THIOESTERASE, MEDIUM CHAIN"/>
    <property type="match status" value="1"/>
</dbReference>
<reference evidence="4 5" key="1">
    <citation type="journal article" date="2019" name="Int. J. Syst. Evol. Microbiol.">
        <title>The Global Catalogue of Microorganisms (GCM) 10K type strain sequencing project: providing services to taxonomists for standard genome sequencing and annotation.</title>
        <authorList>
            <consortium name="The Broad Institute Genomics Platform"/>
            <consortium name="The Broad Institute Genome Sequencing Center for Infectious Disease"/>
            <person name="Wu L."/>
            <person name="Ma J."/>
        </authorList>
    </citation>
    <scope>NUCLEOTIDE SEQUENCE [LARGE SCALE GENOMIC DNA]</scope>
    <source>
        <strain evidence="4 5">JCM 3146</strain>
    </source>
</reference>
<comment type="similarity">
    <text evidence="1">Belongs to the thioesterase family.</text>
</comment>
<dbReference type="Pfam" id="PF00975">
    <property type="entry name" value="Thioesterase"/>
    <property type="match status" value="1"/>
</dbReference>
<dbReference type="InterPro" id="IPR020802">
    <property type="entry name" value="TesA-like"/>
</dbReference>
<evidence type="ECO:0000256" key="1">
    <source>
        <dbReference type="ARBA" id="ARBA00007169"/>
    </source>
</evidence>
<dbReference type="InterPro" id="IPR029058">
    <property type="entry name" value="AB_hydrolase_fold"/>
</dbReference>
<evidence type="ECO:0000259" key="3">
    <source>
        <dbReference type="SMART" id="SM00824"/>
    </source>
</evidence>
<dbReference type="InterPro" id="IPR001031">
    <property type="entry name" value="Thioesterase"/>
</dbReference>
<keyword evidence="5" id="KW-1185">Reference proteome</keyword>
<sequence>MNTSSPTSRTTGAGLGVPGQRRLGPWLRRWAAYPGARFRLVCLPHAGGGASSYRPWAALLPPDVELIAVQYPGREDRWNDPMVDRMEELVNAVADSLLPLIDRPYALFGHSMGSAIAWELAHELRARGVSGPRRLFASGREAPGTAQVGEVHRQDDAALCAELKRLGGTHHEVLADPELRAAVLGYIRNDYRLIETYRPAARPLLNCPIEVFTGDVDPEVRLARSDVRAGGWAALTTAHTAVQVFPGGHFYLNSQRERVVSTVLRRLSPSFTRDARGWPSTP</sequence>
<proteinExistence type="inferred from homology"/>
<dbReference type="SUPFAM" id="SSF53474">
    <property type="entry name" value="alpha/beta-Hydrolases"/>
    <property type="match status" value="1"/>
</dbReference>
<accession>A0ABN0WE47</accession>
<dbReference type="Proteomes" id="UP001501822">
    <property type="component" value="Unassembled WGS sequence"/>
</dbReference>
<dbReference type="GO" id="GO:0016787">
    <property type="term" value="F:hydrolase activity"/>
    <property type="evidence" value="ECO:0007669"/>
    <property type="project" value="UniProtKB-KW"/>
</dbReference>
<evidence type="ECO:0000313" key="5">
    <source>
        <dbReference type="Proteomes" id="UP001501822"/>
    </source>
</evidence>
<dbReference type="Gene3D" id="3.40.50.1820">
    <property type="entry name" value="alpha/beta hydrolase"/>
    <property type="match status" value="1"/>
</dbReference>
<dbReference type="EMBL" id="BAAABM010000016">
    <property type="protein sequence ID" value="GAA0334311.1"/>
    <property type="molecule type" value="Genomic_DNA"/>
</dbReference>
<dbReference type="PANTHER" id="PTHR11487">
    <property type="entry name" value="THIOESTERASE"/>
    <property type="match status" value="1"/>
</dbReference>
<name>A0ABN0WE47_9ACTN</name>
<protein>
    <submittedName>
        <fullName evidence="4">Alpha/beta fold hydrolase</fullName>
    </submittedName>
</protein>
<dbReference type="RefSeq" id="WP_308206072.1">
    <property type="nucleotide sequence ID" value="NZ_BAAABM010000016.1"/>
</dbReference>
<evidence type="ECO:0000313" key="4">
    <source>
        <dbReference type="EMBL" id="GAA0334311.1"/>
    </source>
</evidence>
<feature type="domain" description="Thioesterase TesA-like" evidence="3">
    <location>
        <begin position="41"/>
        <end position="267"/>
    </location>
</feature>
<dbReference type="InterPro" id="IPR012223">
    <property type="entry name" value="TEII"/>
</dbReference>
<dbReference type="SMART" id="SM00824">
    <property type="entry name" value="PKS_TE"/>
    <property type="match status" value="1"/>
</dbReference>
<keyword evidence="2 4" id="KW-0378">Hydrolase</keyword>
<organism evidence="4 5">
    <name type="scientific">Actinoallomurus spadix</name>
    <dbReference type="NCBI Taxonomy" id="79912"/>
    <lineage>
        <taxon>Bacteria</taxon>
        <taxon>Bacillati</taxon>
        <taxon>Actinomycetota</taxon>
        <taxon>Actinomycetes</taxon>
        <taxon>Streptosporangiales</taxon>
        <taxon>Thermomonosporaceae</taxon>
        <taxon>Actinoallomurus</taxon>
    </lineage>
</organism>
<comment type="caution">
    <text evidence="4">The sequence shown here is derived from an EMBL/GenBank/DDBJ whole genome shotgun (WGS) entry which is preliminary data.</text>
</comment>